<dbReference type="InterPro" id="IPR011250">
    <property type="entry name" value="OMP/PagP_B-barrel"/>
</dbReference>
<dbReference type="HOGENOM" id="CLU_1260158_0_0_6"/>
<keyword evidence="1" id="KW-0732">Signal</keyword>
<dbReference type="PATRIC" id="fig|1318628.3.peg.2597"/>
<keyword evidence="3" id="KW-1185">Reference proteome</keyword>
<protein>
    <recommendedName>
        <fullName evidence="4">Outer membrane protein beta-barrel domain-containing protein</fullName>
    </recommendedName>
</protein>
<evidence type="ECO:0008006" key="4">
    <source>
        <dbReference type="Google" id="ProtNLM"/>
    </source>
</evidence>
<dbReference type="AlphaFoldDB" id="R8AZ66"/>
<sequence length="208" mass="22472">MILTRSLCCYLALLPLAIPAVAQVELTPFVGFRMGGEFDTRDDTDESESRVRLDDTVSQGLLVNIDLQEPGKQLELYMGRQETTADIPQGLLSPPRDRVDITLYQLQFGGLYFPGGKTTGGFVSGVAGVTRLAPKHSNLDTHHRASLTLGGGYKFPVTEHVLLRLDLRGIYTVLDSGGSGFCSGGCNVRFESSGYLQVEAGAGLAIRF</sequence>
<dbReference type="Proteomes" id="UP000016540">
    <property type="component" value="Unassembled WGS sequence"/>
</dbReference>
<proteinExistence type="predicted"/>
<name>R8AZ66_9GAMM</name>
<evidence type="ECO:0000256" key="1">
    <source>
        <dbReference type="SAM" id="SignalP"/>
    </source>
</evidence>
<dbReference type="SUPFAM" id="SSF56925">
    <property type="entry name" value="OMPA-like"/>
    <property type="match status" value="1"/>
</dbReference>
<feature type="chain" id="PRO_5004451601" description="Outer membrane protein beta-barrel domain-containing protein" evidence="1">
    <location>
        <begin position="23"/>
        <end position="208"/>
    </location>
</feature>
<evidence type="ECO:0000313" key="2">
    <source>
        <dbReference type="EMBL" id="EON91630.1"/>
    </source>
</evidence>
<dbReference type="eggNOG" id="COG3637">
    <property type="taxonomic scope" value="Bacteria"/>
</dbReference>
<evidence type="ECO:0000313" key="3">
    <source>
        <dbReference type="Proteomes" id="UP000016540"/>
    </source>
</evidence>
<feature type="signal peptide" evidence="1">
    <location>
        <begin position="1"/>
        <end position="22"/>
    </location>
</feature>
<organism evidence="2 3">
    <name type="scientific">Marinobacter lipolyticus SM19</name>
    <dbReference type="NCBI Taxonomy" id="1318628"/>
    <lineage>
        <taxon>Bacteria</taxon>
        <taxon>Pseudomonadati</taxon>
        <taxon>Pseudomonadota</taxon>
        <taxon>Gammaproteobacteria</taxon>
        <taxon>Pseudomonadales</taxon>
        <taxon>Marinobacteraceae</taxon>
        <taxon>Marinobacter</taxon>
    </lineage>
</organism>
<accession>R8AZ66</accession>
<dbReference type="Gene3D" id="2.40.160.20">
    <property type="match status" value="1"/>
</dbReference>
<dbReference type="STRING" id="1318628.MARLIPOL_12999"/>
<dbReference type="EMBL" id="ASAD01000014">
    <property type="protein sequence ID" value="EON91630.1"/>
    <property type="molecule type" value="Genomic_DNA"/>
</dbReference>
<dbReference type="RefSeq" id="WP_012138694.1">
    <property type="nucleotide sequence ID" value="NZ_KE007326.1"/>
</dbReference>
<gene>
    <name evidence="2" type="ORF">MARLIPOL_12999</name>
</gene>
<reference evidence="2 3" key="1">
    <citation type="journal article" date="2013" name="Genome Announc.">
        <title>Draft Genome Sequence of the Moderately Halophilic Bacterium Marinobacter lipolyticus Strain SM19.</title>
        <authorList>
            <person name="Papke R.T."/>
            <person name="de la Haba R.R."/>
            <person name="Infante-Dominguez C."/>
            <person name="Perez D."/>
            <person name="Sanchez-Porro C."/>
            <person name="Lapierre P."/>
            <person name="Ventosa A."/>
        </authorList>
    </citation>
    <scope>NUCLEOTIDE SEQUENCE [LARGE SCALE GENOMIC DNA]</scope>
    <source>
        <strain evidence="2 3">SM19</strain>
    </source>
</reference>
<comment type="caution">
    <text evidence="2">The sequence shown here is derived from an EMBL/GenBank/DDBJ whole genome shotgun (WGS) entry which is preliminary data.</text>
</comment>